<keyword evidence="1" id="KW-0812">Transmembrane</keyword>
<dbReference type="Proteomes" id="UP001385951">
    <property type="component" value="Unassembled WGS sequence"/>
</dbReference>
<keyword evidence="4" id="KW-1185">Reference proteome</keyword>
<proteinExistence type="predicted"/>
<feature type="transmembrane region" description="Helical" evidence="1">
    <location>
        <begin position="88"/>
        <end position="106"/>
    </location>
</feature>
<sequence length="114" mass="12049">MTVLFKSTIALFAALLAMAVPSSAASDSCSEVSLTTYAVEQLLHGLRTLVSGETCVVYSPLIPIHSWAERAPQPHLLVRVVLKSAAPVPLPAALVFSAIIAPLFVLKHALCVTE</sequence>
<dbReference type="AlphaFoldDB" id="A0AAW0GDP7"/>
<reference evidence="3 4" key="1">
    <citation type="submission" date="2022-09" db="EMBL/GenBank/DDBJ databases">
        <authorList>
            <person name="Palmer J.M."/>
        </authorList>
    </citation>
    <scope>NUCLEOTIDE SEQUENCE [LARGE SCALE GENOMIC DNA]</scope>
    <source>
        <strain evidence="3 4">DSM 7382</strain>
    </source>
</reference>
<accession>A0AAW0GDP7</accession>
<organism evidence="3 4">
    <name type="scientific">Cerrena zonata</name>
    <dbReference type="NCBI Taxonomy" id="2478898"/>
    <lineage>
        <taxon>Eukaryota</taxon>
        <taxon>Fungi</taxon>
        <taxon>Dikarya</taxon>
        <taxon>Basidiomycota</taxon>
        <taxon>Agaricomycotina</taxon>
        <taxon>Agaricomycetes</taxon>
        <taxon>Polyporales</taxon>
        <taxon>Cerrenaceae</taxon>
        <taxon>Cerrena</taxon>
    </lineage>
</organism>
<keyword evidence="2" id="KW-0732">Signal</keyword>
<evidence type="ECO:0000313" key="4">
    <source>
        <dbReference type="Proteomes" id="UP001385951"/>
    </source>
</evidence>
<protein>
    <submittedName>
        <fullName evidence="3">Uncharacterized protein</fullName>
    </submittedName>
</protein>
<dbReference type="EMBL" id="JASBNA010000011">
    <property type="protein sequence ID" value="KAK7688047.1"/>
    <property type="molecule type" value="Genomic_DNA"/>
</dbReference>
<keyword evidence="1" id="KW-1133">Transmembrane helix</keyword>
<comment type="caution">
    <text evidence="3">The sequence shown here is derived from an EMBL/GenBank/DDBJ whole genome shotgun (WGS) entry which is preliminary data.</text>
</comment>
<feature type="chain" id="PRO_5043810516" evidence="2">
    <location>
        <begin position="25"/>
        <end position="114"/>
    </location>
</feature>
<evidence type="ECO:0000256" key="1">
    <source>
        <dbReference type="SAM" id="Phobius"/>
    </source>
</evidence>
<keyword evidence="1" id="KW-0472">Membrane</keyword>
<gene>
    <name evidence="3" type="ORF">QCA50_008417</name>
</gene>
<feature type="signal peptide" evidence="2">
    <location>
        <begin position="1"/>
        <end position="24"/>
    </location>
</feature>
<evidence type="ECO:0000256" key="2">
    <source>
        <dbReference type="SAM" id="SignalP"/>
    </source>
</evidence>
<name>A0AAW0GDP7_9APHY</name>
<evidence type="ECO:0000313" key="3">
    <source>
        <dbReference type="EMBL" id="KAK7688047.1"/>
    </source>
</evidence>